<reference evidence="2" key="1">
    <citation type="journal article" date="2020" name="bioRxiv">
        <title>Comparative genomics of Chlamydomonas.</title>
        <authorList>
            <person name="Craig R.J."/>
            <person name="Hasan A.R."/>
            <person name="Ness R.W."/>
            <person name="Keightley P.D."/>
        </authorList>
    </citation>
    <scope>NUCLEOTIDE SEQUENCE</scope>
    <source>
        <strain evidence="2">CCAP 11/70</strain>
    </source>
</reference>
<keyword evidence="3" id="KW-1185">Reference proteome</keyword>
<evidence type="ECO:0000313" key="2">
    <source>
        <dbReference type="EMBL" id="KAG2483422.1"/>
    </source>
</evidence>
<feature type="compositionally biased region" description="Pro residues" evidence="1">
    <location>
        <begin position="14"/>
        <end position="30"/>
    </location>
</feature>
<accession>A0A835XF62</accession>
<evidence type="ECO:0000256" key="1">
    <source>
        <dbReference type="SAM" id="MobiDB-lite"/>
    </source>
</evidence>
<feature type="compositionally biased region" description="Low complexity" evidence="1">
    <location>
        <begin position="150"/>
        <end position="166"/>
    </location>
</feature>
<dbReference type="Proteomes" id="UP000612055">
    <property type="component" value="Unassembled WGS sequence"/>
</dbReference>
<feature type="compositionally biased region" description="Low complexity" evidence="1">
    <location>
        <begin position="31"/>
        <end position="60"/>
    </location>
</feature>
<sequence>MKPPPHSDAEVYAPPSPDPQSHPQHHPPSQPTQQQRPQPSAAAAHPGALLQPQQEQQPWAQPGPPRTSQGLDLEGEASSASSAPTGTLPLLEERSKRHMRQLEAFLHHKSPRLADSKGPLPSLRTPPDEATPVLQAATDAGGHAGCEPVGTAGDAEGEEPAAAWPGSGRGATAPAPTLMTLGARLNRTAGLQPVAAARPAAEPQPAPHLDDCASSGAVRAGQGELPPPGEDPFWDDIRRIFNM</sequence>
<dbReference type="AlphaFoldDB" id="A0A835XF62"/>
<organism evidence="2 3">
    <name type="scientific">Edaphochlamys debaryana</name>
    <dbReference type="NCBI Taxonomy" id="47281"/>
    <lineage>
        <taxon>Eukaryota</taxon>
        <taxon>Viridiplantae</taxon>
        <taxon>Chlorophyta</taxon>
        <taxon>core chlorophytes</taxon>
        <taxon>Chlorophyceae</taxon>
        <taxon>CS clade</taxon>
        <taxon>Chlamydomonadales</taxon>
        <taxon>Chlamydomonadales incertae sedis</taxon>
        <taxon>Edaphochlamys</taxon>
    </lineage>
</organism>
<gene>
    <name evidence="2" type="ORF">HYH03_017728</name>
</gene>
<feature type="region of interest" description="Disordered" evidence="1">
    <location>
        <begin position="1"/>
        <end position="175"/>
    </location>
</feature>
<feature type="region of interest" description="Disordered" evidence="1">
    <location>
        <begin position="195"/>
        <end position="235"/>
    </location>
</feature>
<comment type="caution">
    <text evidence="2">The sequence shown here is derived from an EMBL/GenBank/DDBJ whole genome shotgun (WGS) entry which is preliminary data.</text>
</comment>
<protein>
    <submittedName>
        <fullName evidence="2">Uncharacterized protein</fullName>
    </submittedName>
</protein>
<dbReference type="EMBL" id="JAEHOE010000177">
    <property type="protein sequence ID" value="KAG2483422.1"/>
    <property type="molecule type" value="Genomic_DNA"/>
</dbReference>
<evidence type="ECO:0000313" key="3">
    <source>
        <dbReference type="Proteomes" id="UP000612055"/>
    </source>
</evidence>
<proteinExistence type="predicted"/>
<name>A0A835XF62_9CHLO</name>